<evidence type="ECO:0000256" key="8">
    <source>
        <dbReference type="SAM" id="SignalP"/>
    </source>
</evidence>
<keyword evidence="6 7" id="KW-0961">Cell wall biogenesis/degradation</keyword>
<evidence type="ECO:0000256" key="7">
    <source>
        <dbReference type="PROSITE-ProRule" id="PRU01373"/>
    </source>
</evidence>
<evidence type="ECO:0000313" key="10">
    <source>
        <dbReference type="EMBL" id="AXE21215.1"/>
    </source>
</evidence>
<accession>A0A344TRE4</accession>
<dbReference type="AlphaFoldDB" id="A0A344TRE4"/>
<gene>
    <name evidence="10" type="ORF">DR864_27480</name>
</gene>
<dbReference type="GO" id="GO:0016740">
    <property type="term" value="F:transferase activity"/>
    <property type="evidence" value="ECO:0007669"/>
    <property type="project" value="UniProtKB-KW"/>
</dbReference>
<keyword evidence="4 7" id="KW-0133">Cell shape</keyword>
<dbReference type="PANTHER" id="PTHR36699:SF1">
    <property type="entry name" value="L,D-TRANSPEPTIDASE YAFK-RELATED"/>
    <property type="match status" value="1"/>
</dbReference>
<dbReference type="Pfam" id="PF03734">
    <property type="entry name" value="YkuD"/>
    <property type="match status" value="1"/>
</dbReference>
<dbReference type="PANTHER" id="PTHR36699">
    <property type="entry name" value="LD-TRANSPEPTIDASE"/>
    <property type="match status" value="1"/>
</dbReference>
<dbReference type="KEGG" id="run:DR864_27480"/>
<feature type="domain" description="L,D-TPase catalytic" evidence="9">
    <location>
        <begin position="52"/>
        <end position="180"/>
    </location>
</feature>
<protein>
    <submittedName>
        <fullName evidence="10">2-dehydro-3-deoxyphosphooctonate aldolase</fullName>
    </submittedName>
</protein>
<comment type="pathway">
    <text evidence="1 7">Cell wall biogenesis; peptidoglycan biosynthesis.</text>
</comment>
<dbReference type="GO" id="GO:0008360">
    <property type="term" value="P:regulation of cell shape"/>
    <property type="evidence" value="ECO:0007669"/>
    <property type="project" value="UniProtKB-UniRule"/>
</dbReference>
<dbReference type="GO" id="GO:0009252">
    <property type="term" value="P:peptidoglycan biosynthetic process"/>
    <property type="evidence" value="ECO:0007669"/>
    <property type="project" value="UniProtKB-UniPathway"/>
</dbReference>
<feature type="active site" description="Nucleophile" evidence="7">
    <location>
        <position position="151"/>
    </location>
</feature>
<dbReference type="PROSITE" id="PS52029">
    <property type="entry name" value="LD_TPASE"/>
    <property type="match status" value="1"/>
</dbReference>
<keyword evidence="5 7" id="KW-0573">Peptidoglycan synthesis</keyword>
<name>A0A344TRE4_9BACT</name>
<dbReference type="SUPFAM" id="SSF141523">
    <property type="entry name" value="L,D-transpeptidase catalytic domain-like"/>
    <property type="match status" value="1"/>
</dbReference>
<evidence type="ECO:0000256" key="4">
    <source>
        <dbReference type="ARBA" id="ARBA00022960"/>
    </source>
</evidence>
<dbReference type="GO" id="GO:0071555">
    <property type="term" value="P:cell wall organization"/>
    <property type="evidence" value="ECO:0007669"/>
    <property type="project" value="UniProtKB-UniRule"/>
</dbReference>
<evidence type="ECO:0000313" key="11">
    <source>
        <dbReference type="Proteomes" id="UP000251993"/>
    </source>
</evidence>
<keyword evidence="3" id="KW-0808">Transferase</keyword>
<dbReference type="GO" id="GO:0004180">
    <property type="term" value="F:carboxypeptidase activity"/>
    <property type="evidence" value="ECO:0007669"/>
    <property type="project" value="UniProtKB-ARBA"/>
</dbReference>
<comment type="similarity">
    <text evidence="2">Belongs to the YkuD family.</text>
</comment>
<evidence type="ECO:0000256" key="1">
    <source>
        <dbReference type="ARBA" id="ARBA00004752"/>
    </source>
</evidence>
<dbReference type="InterPro" id="IPR005490">
    <property type="entry name" value="LD_TPept_cat_dom"/>
</dbReference>
<feature type="signal peptide" evidence="8">
    <location>
        <begin position="1"/>
        <end position="17"/>
    </location>
</feature>
<sequence length="232" mass="26856">MPYRAFLFLLIAMNAFSQPFPVSERSREVTIRMAEPLKSEFVTSGLTWGSPVFIRIFKESKRLEMWIKNEKRFTLFRTYPICHFSGQLGPKTKEGDLQAPEGFYEVTPAQMNPNSDYHLSFNLGYPNAFDRAQNYTGSYLMVHGKCVSVGCYAMTDACIEEIYTLVQTAFEYGQKKVAVHAFPFEMTTQNLANYTTHPSADFWETISEGYRLFEKNAFPPRVNVKRKKYVFK</sequence>
<reference evidence="10 11" key="1">
    <citation type="submission" date="2018-07" db="EMBL/GenBank/DDBJ databases">
        <title>Genome sequencing of Runella.</title>
        <authorList>
            <person name="Baek M.-G."/>
            <person name="Yi H."/>
        </authorList>
    </citation>
    <scope>NUCLEOTIDE SEQUENCE [LARGE SCALE GENOMIC DNA]</scope>
    <source>
        <strain evidence="10 11">HYN0085</strain>
    </source>
</reference>
<feature type="chain" id="PRO_5017030733" evidence="8">
    <location>
        <begin position="18"/>
        <end position="232"/>
    </location>
</feature>
<organism evidence="10 11">
    <name type="scientific">Runella rosea</name>
    <dbReference type="NCBI Taxonomy" id="2259595"/>
    <lineage>
        <taxon>Bacteria</taxon>
        <taxon>Pseudomonadati</taxon>
        <taxon>Bacteroidota</taxon>
        <taxon>Cytophagia</taxon>
        <taxon>Cytophagales</taxon>
        <taxon>Spirosomataceae</taxon>
        <taxon>Runella</taxon>
    </lineage>
</organism>
<evidence type="ECO:0000256" key="6">
    <source>
        <dbReference type="ARBA" id="ARBA00023316"/>
    </source>
</evidence>
<dbReference type="CDD" id="cd16913">
    <property type="entry name" value="YkuD_like"/>
    <property type="match status" value="1"/>
</dbReference>
<keyword evidence="8" id="KW-0732">Signal</keyword>
<dbReference type="InterPro" id="IPR038063">
    <property type="entry name" value="Transpep_catalytic_dom"/>
</dbReference>
<dbReference type="Proteomes" id="UP000251993">
    <property type="component" value="Chromosome"/>
</dbReference>
<feature type="active site" description="Proton donor/acceptor" evidence="7">
    <location>
        <position position="143"/>
    </location>
</feature>
<dbReference type="OrthoDB" id="9809748at2"/>
<evidence type="ECO:0000256" key="3">
    <source>
        <dbReference type="ARBA" id="ARBA00022679"/>
    </source>
</evidence>
<proteinExistence type="inferred from homology"/>
<keyword evidence="11" id="KW-1185">Reference proteome</keyword>
<evidence type="ECO:0000256" key="2">
    <source>
        <dbReference type="ARBA" id="ARBA00005992"/>
    </source>
</evidence>
<dbReference type="EMBL" id="CP030850">
    <property type="protein sequence ID" value="AXE21215.1"/>
    <property type="molecule type" value="Genomic_DNA"/>
</dbReference>
<evidence type="ECO:0000256" key="5">
    <source>
        <dbReference type="ARBA" id="ARBA00022984"/>
    </source>
</evidence>
<evidence type="ECO:0000259" key="9">
    <source>
        <dbReference type="PROSITE" id="PS52029"/>
    </source>
</evidence>
<dbReference type="UniPathway" id="UPA00219"/>